<protein>
    <recommendedName>
        <fullName evidence="3">Odorant receptor</fullName>
    </recommendedName>
</protein>
<sequence>MWASYRFYTYFIYMVQVMHAVENTFVENNVVATSWCVMALLMVVIALLNENIIQRSAPMIGCVRKFIYERIDKSSDSRYDSKARKTFIRTSRIVSLGVLALVIMDEMLIPLILVLHEDRIFGIPSILCFSNKFLRGALHLTYLVTVLPIWLFKVFIPIVLTTLLYTGVHCELNIFTKEFEEVCDRARKYILDQPESLFWKELTDEVKMHLAKHASYLEIQRQLGKFLGKLFLVTYYGDVINIGTMIFALIKEGFSPSSPVLLLSISSFFIQCYWWCRLAEYFQENNNSIEQHFTELMLAIPYSRKHRSCYHQLRTSLMILKICTQGSTSVKMTSEQIINIQIFTRLLHISYTAVTFLIDMDG</sequence>
<evidence type="ECO:0008006" key="3">
    <source>
        <dbReference type="Google" id="ProtNLM"/>
    </source>
</evidence>
<dbReference type="VEuPathDB" id="VectorBase:AALF008015"/>
<reference evidence="2" key="1">
    <citation type="submission" date="2016-03" db="EMBL/GenBank/DDBJ databases">
        <title>RNAseq analyses of the sensorial organs of adult female Aedes albopictus.</title>
        <authorList>
            <person name="Fabrizio L."/>
            <person name="Ribeiro J.M."/>
            <person name="Arca B."/>
        </authorList>
    </citation>
    <scope>NUCLEOTIDE SEQUENCE</scope>
</reference>
<organism evidence="2">
    <name type="scientific">Aedes albopictus</name>
    <name type="common">Asian tiger mosquito</name>
    <name type="synonym">Stegomyia albopicta</name>
    <dbReference type="NCBI Taxonomy" id="7160"/>
    <lineage>
        <taxon>Eukaryota</taxon>
        <taxon>Metazoa</taxon>
        <taxon>Ecdysozoa</taxon>
        <taxon>Arthropoda</taxon>
        <taxon>Hexapoda</taxon>
        <taxon>Insecta</taxon>
        <taxon>Pterygota</taxon>
        <taxon>Neoptera</taxon>
        <taxon>Endopterygota</taxon>
        <taxon>Diptera</taxon>
        <taxon>Nematocera</taxon>
        <taxon>Culicoidea</taxon>
        <taxon>Culicidae</taxon>
        <taxon>Culicinae</taxon>
        <taxon>Aedini</taxon>
        <taxon>Aedes</taxon>
        <taxon>Stegomyia</taxon>
    </lineage>
</organism>
<keyword evidence="1" id="KW-0812">Transmembrane</keyword>
<dbReference type="VEuPathDB" id="VectorBase:AALC636_030353"/>
<feature type="transmembrane region" description="Helical" evidence="1">
    <location>
        <begin position="32"/>
        <end position="49"/>
    </location>
</feature>
<feature type="transmembrane region" description="Helical" evidence="1">
    <location>
        <begin position="230"/>
        <end position="250"/>
    </location>
</feature>
<keyword evidence="1" id="KW-1133">Transmembrane helix</keyword>
<keyword evidence="1" id="KW-0472">Membrane</keyword>
<feature type="transmembrane region" description="Helical" evidence="1">
    <location>
        <begin position="93"/>
        <end position="115"/>
    </location>
</feature>
<dbReference type="VEuPathDB" id="VectorBase:AALFPA_079725"/>
<dbReference type="AlphaFoldDB" id="A0A1W7R4Z2"/>
<proteinExistence type="predicted"/>
<accession>A0A1W7R4Z2</accession>
<feature type="transmembrane region" description="Helical" evidence="1">
    <location>
        <begin position="7"/>
        <end position="26"/>
    </location>
</feature>
<feature type="transmembrane region" description="Helical" evidence="1">
    <location>
        <begin position="140"/>
        <end position="165"/>
    </location>
</feature>
<name>A0A1W7R4Z2_AEDAL</name>
<feature type="transmembrane region" description="Helical" evidence="1">
    <location>
        <begin position="256"/>
        <end position="276"/>
    </location>
</feature>
<dbReference type="EMBL" id="GEHC01001415">
    <property type="protein sequence ID" value="JAV46230.1"/>
    <property type="molecule type" value="Transcribed_RNA"/>
</dbReference>
<evidence type="ECO:0000256" key="1">
    <source>
        <dbReference type="SAM" id="Phobius"/>
    </source>
</evidence>
<evidence type="ECO:0000313" key="2">
    <source>
        <dbReference type="EMBL" id="JAV46230.1"/>
    </source>
</evidence>